<dbReference type="VEuPathDB" id="FungiDB:PV09_02037"/>
<evidence type="ECO:0000313" key="3">
    <source>
        <dbReference type="Proteomes" id="UP000053259"/>
    </source>
</evidence>
<dbReference type="Gene3D" id="3.40.50.880">
    <property type="match status" value="1"/>
</dbReference>
<dbReference type="HOGENOM" id="CLU_000445_44_1_1"/>
<dbReference type="GeneID" id="27310010"/>
<dbReference type="SUPFAM" id="SSF52317">
    <property type="entry name" value="Class I glutamine amidotransferase-like"/>
    <property type="match status" value="2"/>
</dbReference>
<dbReference type="InterPro" id="IPR002818">
    <property type="entry name" value="DJ-1/PfpI"/>
</dbReference>
<evidence type="ECO:0000313" key="2">
    <source>
        <dbReference type="EMBL" id="KIW07168.1"/>
    </source>
</evidence>
<dbReference type="InParanoid" id="A0A0D2AJY1"/>
<organism evidence="2 3">
    <name type="scientific">Verruconis gallopava</name>
    <dbReference type="NCBI Taxonomy" id="253628"/>
    <lineage>
        <taxon>Eukaryota</taxon>
        <taxon>Fungi</taxon>
        <taxon>Dikarya</taxon>
        <taxon>Ascomycota</taxon>
        <taxon>Pezizomycotina</taxon>
        <taxon>Dothideomycetes</taxon>
        <taxon>Pleosporomycetidae</taxon>
        <taxon>Venturiales</taxon>
        <taxon>Sympoventuriaceae</taxon>
        <taxon>Verruconis</taxon>
    </lineage>
</organism>
<dbReference type="Proteomes" id="UP000053259">
    <property type="component" value="Unassembled WGS sequence"/>
</dbReference>
<dbReference type="PANTHER" id="PTHR43130:SF3">
    <property type="entry name" value="HTH-TYPE TRANSCRIPTIONAL REGULATOR RV1931C"/>
    <property type="match status" value="1"/>
</dbReference>
<dbReference type="EMBL" id="KN847533">
    <property type="protein sequence ID" value="KIW07168.1"/>
    <property type="molecule type" value="Genomic_DNA"/>
</dbReference>
<dbReference type="InterPro" id="IPR029062">
    <property type="entry name" value="Class_I_gatase-like"/>
</dbReference>
<dbReference type="STRING" id="253628.A0A0D2AJY1"/>
<protein>
    <recommendedName>
        <fullName evidence="1">DJ-1/PfpI domain-containing protein</fullName>
    </recommendedName>
</protein>
<dbReference type="InterPro" id="IPR052158">
    <property type="entry name" value="INH-QAR"/>
</dbReference>
<dbReference type="PANTHER" id="PTHR43130">
    <property type="entry name" value="ARAC-FAMILY TRANSCRIPTIONAL REGULATOR"/>
    <property type="match status" value="1"/>
</dbReference>
<proteinExistence type="predicted"/>
<name>A0A0D2AJY1_9PEZI</name>
<reference evidence="2 3" key="1">
    <citation type="submission" date="2015-01" db="EMBL/GenBank/DDBJ databases">
        <title>The Genome Sequence of Ochroconis gallopava CBS43764.</title>
        <authorList>
            <consortium name="The Broad Institute Genomics Platform"/>
            <person name="Cuomo C."/>
            <person name="de Hoog S."/>
            <person name="Gorbushina A."/>
            <person name="Stielow B."/>
            <person name="Teixiera M."/>
            <person name="Abouelleil A."/>
            <person name="Chapman S.B."/>
            <person name="Priest M."/>
            <person name="Young S.K."/>
            <person name="Wortman J."/>
            <person name="Nusbaum C."/>
            <person name="Birren B."/>
        </authorList>
    </citation>
    <scope>NUCLEOTIDE SEQUENCE [LARGE SCALE GENOMIC DNA]</scope>
    <source>
        <strain evidence="2 3">CBS 43764</strain>
    </source>
</reference>
<keyword evidence="3" id="KW-1185">Reference proteome</keyword>
<feature type="domain" description="DJ-1/PfpI" evidence="1">
    <location>
        <begin position="15"/>
        <end position="196"/>
    </location>
</feature>
<gene>
    <name evidence="2" type="ORF">PV09_02037</name>
</gene>
<dbReference type="OrthoDB" id="543156at2759"/>
<dbReference type="Pfam" id="PF01965">
    <property type="entry name" value="DJ-1_PfpI"/>
    <property type="match status" value="1"/>
</dbReference>
<evidence type="ECO:0000259" key="1">
    <source>
        <dbReference type="Pfam" id="PF01965"/>
    </source>
</evidence>
<dbReference type="RefSeq" id="XP_016217037.1">
    <property type="nucleotide sequence ID" value="XM_016355021.1"/>
</dbReference>
<sequence>MSAIADDGPTKPIEVLFVAHDGFDTLDLLGPLEVFSQAKHDGGKDVKGMKAFNTTIAAPTQGVKTAQDVTIKADIDLDDALEDLNDYDILVIPGGSTEPFTGDGGEKKQPIPLIKAWADLQRNDPSKERTLFSVCTGSLLLAKAGVLQGLAATTHPDHYTRLEMLCQEASVKDTGIRTDVMEERYVVNNARFDLGEKPEDNPFITSRKPDARRPSIIQGRKGSESFKQAKRRESLLKRANMPLGGLRVITAGGITCGIDAALYLVAALVSVESAHEVARVTQYNWQKGVTVEGIDV</sequence>
<accession>A0A0D2AJY1</accession>
<dbReference type="AlphaFoldDB" id="A0A0D2AJY1"/>